<dbReference type="AlphaFoldDB" id="A0AAF0TIZ8"/>
<dbReference type="EMBL" id="CP133613">
    <property type="protein sequence ID" value="WMV14785.1"/>
    <property type="molecule type" value="Genomic_DNA"/>
</dbReference>
<dbReference type="Proteomes" id="UP001234989">
    <property type="component" value="Chromosome 2"/>
</dbReference>
<protein>
    <submittedName>
        <fullName evidence="1">Uncharacterized protein</fullName>
    </submittedName>
</protein>
<accession>A0AAF0TIZ8</accession>
<evidence type="ECO:0000313" key="1">
    <source>
        <dbReference type="EMBL" id="WMV14785.1"/>
    </source>
</evidence>
<name>A0AAF0TIZ8_SOLVR</name>
<sequence>MVVKGASMHDSASGACLGVAHRQKSGNKASSLLLVASWELRLAYLIRMVYKVLIKKGNVIGVSKVKSNSVAEGVRLVKNLNVGGNIRKTMPTCSKMLMSSSFKCWTGSMTKRGKQVWQSKVLL</sequence>
<gene>
    <name evidence="1" type="ORF">MTR67_008170</name>
</gene>
<reference evidence="1" key="1">
    <citation type="submission" date="2023-08" db="EMBL/GenBank/DDBJ databases">
        <title>A de novo genome assembly of Solanum verrucosum Schlechtendal, a Mexican diploid species geographically isolated from the other diploid A-genome species in potato relatives.</title>
        <authorList>
            <person name="Hosaka K."/>
        </authorList>
    </citation>
    <scope>NUCLEOTIDE SEQUENCE</scope>
    <source>
        <tissue evidence="1">Young leaves</tissue>
    </source>
</reference>
<keyword evidence="2" id="KW-1185">Reference proteome</keyword>
<proteinExistence type="predicted"/>
<organism evidence="1 2">
    <name type="scientific">Solanum verrucosum</name>
    <dbReference type="NCBI Taxonomy" id="315347"/>
    <lineage>
        <taxon>Eukaryota</taxon>
        <taxon>Viridiplantae</taxon>
        <taxon>Streptophyta</taxon>
        <taxon>Embryophyta</taxon>
        <taxon>Tracheophyta</taxon>
        <taxon>Spermatophyta</taxon>
        <taxon>Magnoliopsida</taxon>
        <taxon>eudicotyledons</taxon>
        <taxon>Gunneridae</taxon>
        <taxon>Pentapetalae</taxon>
        <taxon>asterids</taxon>
        <taxon>lamiids</taxon>
        <taxon>Solanales</taxon>
        <taxon>Solanaceae</taxon>
        <taxon>Solanoideae</taxon>
        <taxon>Solaneae</taxon>
        <taxon>Solanum</taxon>
    </lineage>
</organism>
<evidence type="ECO:0000313" key="2">
    <source>
        <dbReference type="Proteomes" id="UP001234989"/>
    </source>
</evidence>